<dbReference type="InterPro" id="IPR026276">
    <property type="entry name" value="Baseplate_GpP"/>
</dbReference>
<dbReference type="PIRSF" id="PIRSF004440">
    <property type="entry name" value="GpP"/>
    <property type="match status" value="1"/>
</dbReference>
<dbReference type="InterPro" id="IPR053982">
    <property type="entry name" value="Gp44/GpP-like_C"/>
</dbReference>
<protein>
    <recommendedName>
        <fullName evidence="7">Phage tail protein</fullName>
    </recommendedName>
</protein>
<evidence type="ECO:0000313" key="5">
    <source>
        <dbReference type="EMBL" id="UTG75525.1"/>
    </source>
</evidence>
<feature type="region of interest" description="Disordered" evidence="1">
    <location>
        <begin position="336"/>
        <end position="384"/>
    </location>
</feature>
<dbReference type="Pfam" id="PF21929">
    <property type="entry name" value="GpP_4th"/>
    <property type="match status" value="1"/>
</dbReference>
<evidence type="ECO:0000313" key="6">
    <source>
        <dbReference type="Proteomes" id="UP001057336"/>
    </source>
</evidence>
<reference evidence="5" key="1">
    <citation type="submission" date="2021-04" db="EMBL/GenBank/DDBJ databases">
        <title>Characterizing Neisseria spp. as novel respiratory pathobionts in bronchiectasis.</title>
        <authorList>
            <person name="Li L."/>
            <person name="Mac Aogain M."/>
            <person name="Xu T."/>
            <person name="Jaggi T.K."/>
            <person name="Chan L.Y."/>
            <person name="Keir H.R."/>
            <person name="Dicker A.J."/>
            <person name="Qu J."/>
            <person name="Liu Y."/>
            <person name="Chen H.S."/>
            <person name="Koh M.S."/>
            <person name="Ong T.H."/>
            <person name="Lim A.Y.H."/>
            <person name="Abisheganaden J."/>
            <person name="Low T.B."/>
            <person name="Oliver B.G."/>
            <person name="Tan N.S."/>
            <person name="Fang M."/>
            <person name="Chalmers J.D."/>
            <person name="Chotirmall S.H."/>
        </authorList>
    </citation>
    <scope>NUCLEOTIDE SEQUENCE</scope>
    <source>
        <strain evidence="5">CG0073</strain>
    </source>
</reference>
<dbReference type="InterPro" id="IPR053981">
    <property type="entry name" value="Gp44/GpP-like_2nd"/>
</dbReference>
<sequence length="408" mass="43565">MSEIILQVDGTNYEGWTAVSVSRSIETVAGAFDLACTENVGGAAAQWPLRPNQKCKILVNGQTVIDGYIDKVSIDVSDSAHGIAVSGRDKTGDLVDCAAVHSPAQWRNIKLLDLVKILAAPFGLEVILETVADTPLEVFKLEPAETAFAAIERACKLRGVLPVQARGALVLTHVGTERTATPLVYGGNIKSATADFDFSDRFSTYTVSGQRAGNDTDNGKAVAHVKEQVADTGITRYRPFVKQADGQATAAVARRQAEWEKQVREARSATLSCTVAGWTQQNGQVWDINLLAAVEAAILGVTGDLLISAIEYSYDDSGEITKMELKRPDAYLPDPEEVKKAAGKPDKAGKVSGKAKAESKTKAKPKGVRQPSVGQAKTAQPAAGMAVERWSCRKMPMAVIPWGTGKND</sequence>
<dbReference type="EMBL" id="CP073118">
    <property type="protein sequence ID" value="UTG75525.1"/>
    <property type="molecule type" value="Genomic_DNA"/>
</dbReference>
<dbReference type="AlphaFoldDB" id="A0A9X9I4Q8"/>
<dbReference type="InterPro" id="IPR023399">
    <property type="entry name" value="Baseplate-like_2-layer_sand"/>
</dbReference>
<proteinExistence type="predicted"/>
<dbReference type="Gene3D" id="2.30.300.10">
    <property type="entry name" value="Baseplate protein-like domain - beta roll fold"/>
    <property type="match status" value="1"/>
</dbReference>
<dbReference type="SUPFAM" id="SSF69279">
    <property type="entry name" value="Phage tail proteins"/>
    <property type="match status" value="2"/>
</dbReference>
<evidence type="ECO:0008006" key="7">
    <source>
        <dbReference type="Google" id="ProtNLM"/>
    </source>
</evidence>
<evidence type="ECO:0000259" key="4">
    <source>
        <dbReference type="Pfam" id="PF22255"/>
    </source>
</evidence>
<feature type="domain" description="Baseplate hub protein gp44-like N-terminal" evidence="2">
    <location>
        <begin position="3"/>
        <end position="89"/>
    </location>
</feature>
<gene>
    <name evidence="5" type="ORF">KCG53_10625</name>
</gene>
<evidence type="ECO:0000259" key="3">
    <source>
        <dbReference type="Pfam" id="PF21929"/>
    </source>
</evidence>
<feature type="domain" description="Baseplate hub protein gp44/GpP-like second" evidence="4">
    <location>
        <begin position="91"/>
        <end position="172"/>
    </location>
</feature>
<dbReference type="InterPro" id="IPR049354">
    <property type="entry name" value="GpP-like_N"/>
</dbReference>
<name>A0A9X9I4Q8_NEISU</name>
<organism evidence="5 6">
    <name type="scientific">Neisseria subflava</name>
    <dbReference type="NCBI Taxonomy" id="28449"/>
    <lineage>
        <taxon>Bacteria</taxon>
        <taxon>Pseudomonadati</taxon>
        <taxon>Pseudomonadota</taxon>
        <taxon>Betaproteobacteria</taxon>
        <taxon>Neisseriales</taxon>
        <taxon>Neisseriaceae</taxon>
        <taxon>Neisseria</taxon>
    </lineage>
</organism>
<dbReference type="Gene3D" id="3.30.1920.10">
    <property type="entry name" value="Baseplate protein-like domains - 2 layer sandwich fold"/>
    <property type="match status" value="1"/>
</dbReference>
<dbReference type="Pfam" id="PF22255">
    <property type="entry name" value="Gp44-like_2nd"/>
    <property type="match status" value="1"/>
</dbReference>
<dbReference type="Proteomes" id="UP001057336">
    <property type="component" value="Chromosome"/>
</dbReference>
<accession>A0A9X9I4Q8</accession>
<feature type="domain" description="Baseplate hub protein gp44/GpP-like C-terminal" evidence="3">
    <location>
        <begin position="249"/>
        <end position="333"/>
    </location>
</feature>
<evidence type="ECO:0000256" key="1">
    <source>
        <dbReference type="SAM" id="MobiDB-lite"/>
    </source>
</evidence>
<dbReference type="Pfam" id="PF21683">
    <property type="entry name" value="GpP-like_1st"/>
    <property type="match status" value="1"/>
</dbReference>
<dbReference type="Gene3D" id="3.55.50.10">
    <property type="entry name" value="Baseplate protein-like domains"/>
    <property type="match status" value="1"/>
</dbReference>
<feature type="compositionally biased region" description="Basic and acidic residues" evidence="1">
    <location>
        <begin position="336"/>
        <end position="361"/>
    </location>
</feature>
<evidence type="ECO:0000259" key="2">
    <source>
        <dbReference type="Pfam" id="PF21683"/>
    </source>
</evidence>